<evidence type="ECO:0000313" key="3">
    <source>
        <dbReference type="Proteomes" id="UP001163828"/>
    </source>
</evidence>
<keyword evidence="3" id="KW-1185">Reference proteome</keyword>
<comment type="caution">
    <text evidence="2">The sequence shown here is derived from an EMBL/GenBank/DDBJ whole genome shotgun (WGS) entry which is preliminary data.</text>
</comment>
<evidence type="ECO:0000313" key="2">
    <source>
        <dbReference type="EMBL" id="KAJ3996089.1"/>
    </source>
</evidence>
<dbReference type="EMBL" id="MU790627">
    <property type="protein sequence ID" value="KAJ3996089.1"/>
    <property type="molecule type" value="Genomic_DNA"/>
</dbReference>
<feature type="region of interest" description="Disordered" evidence="1">
    <location>
        <begin position="92"/>
        <end position="157"/>
    </location>
</feature>
<dbReference type="Proteomes" id="UP001163828">
    <property type="component" value="Unassembled WGS sequence"/>
</dbReference>
<proteinExistence type="predicted"/>
<organism evidence="2 3">
    <name type="scientific">Lentinula boryana</name>
    <dbReference type="NCBI Taxonomy" id="40481"/>
    <lineage>
        <taxon>Eukaryota</taxon>
        <taxon>Fungi</taxon>
        <taxon>Dikarya</taxon>
        <taxon>Basidiomycota</taxon>
        <taxon>Agaricomycotina</taxon>
        <taxon>Agaricomycetes</taxon>
        <taxon>Agaricomycetidae</taxon>
        <taxon>Agaricales</taxon>
        <taxon>Marasmiineae</taxon>
        <taxon>Omphalotaceae</taxon>
        <taxon>Lentinula</taxon>
    </lineage>
</organism>
<accession>A0ABQ8QC40</accession>
<name>A0ABQ8QC40_9AGAR</name>
<evidence type="ECO:0000256" key="1">
    <source>
        <dbReference type="SAM" id="MobiDB-lite"/>
    </source>
</evidence>
<gene>
    <name evidence="2" type="ORF">F5050DRAFT_1712393</name>
</gene>
<sequence length="216" mass="24303">MYDNEEGRRDRNNRWASILDTPTCEDIRKNVLVSHDFKASHLHLPIPQQFVGLVISQDEFPITGRIQVFGKRHDRQKKTAPTGVDNTIAASLRKSRHLRKDEYKHTQLPRKEGSASSQGRIQNNRLPRKEGSGVATQKTRAPRKGRQTGIEHTQTASLQGRDWVSQCGKKHGLLARSSKRALSAVGITAARDTQLIGRTGAHNLLKYWGPEQFGND</sequence>
<protein>
    <submittedName>
        <fullName evidence="2">Uncharacterized protein</fullName>
    </submittedName>
</protein>
<feature type="compositionally biased region" description="Basic and acidic residues" evidence="1">
    <location>
        <begin position="99"/>
        <end position="113"/>
    </location>
</feature>
<feature type="compositionally biased region" description="Polar residues" evidence="1">
    <location>
        <begin position="114"/>
        <end position="125"/>
    </location>
</feature>
<reference evidence="2" key="1">
    <citation type="submission" date="2022-08" db="EMBL/GenBank/DDBJ databases">
        <authorList>
            <consortium name="DOE Joint Genome Institute"/>
            <person name="Min B."/>
            <person name="Riley R."/>
            <person name="Sierra-Patev S."/>
            <person name="Naranjo-Ortiz M."/>
            <person name="Looney B."/>
            <person name="Konkel Z."/>
            <person name="Slot J.C."/>
            <person name="Sakamoto Y."/>
            <person name="Steenwyk J.L."/>
            <person name="Rokas A."/>
            <person name="Carro J."/>
            <person name="Camarero S."/>
            <person name="Ferreira P."/>
            <person name="Molpeceres G."/>
            <person name="Ruiz-Duenas F.J."/>
            <person name="Serrano A."/>
            <person name="Henrissat B."/>
            <person name="Drula E."/>
            <person name="Hughes K.W."/>
            <person name="Mata J.L."/>
            <person name="Ishikawa N.K."/>
            <person name="Vargas-Isla R."/>
            <person name="Ushijima S."/>
            <person name="Smith C.A."/>
            <person name="Ahrendt S."/>
            <person name="Andreopoulos W."/>
            <person name="He G."/>
            <person name="Labutti K."/>
            <person name="Lipzen A."/>
            <person name="Ng V."/>
            <person name="Sandor L."/>
            <person name="Barry K."/>
            <person name="Martinez A.T."/>
            <person name="Xiao Y."/>
            <person name="Gibbons J.G."/>
            <person name="Terashima K."/>
            <person name="Hibbett D.S."/>
            <person name="Grigoriev I.V."/>
        </authorList>
    </citation>
    <scope>NUCLEOTIDE SEQUENCE</scope>
    <source>
        <strain evidence="2">TFB10827</strain>
    </source>
</reference>